<organism evidence="3 4">
    <name type="scientific">Mya arenaria</name>
    <name type="common">Soft-shell clam</name>
    <dbReference type="NCBI Taxonomy" id="6604"/>
    <lineage>
        <taxon>Eukaryota</taxon>
        <taxon>Metazoa</taxon>
        <taxon>Spiralia</taxon>
        <taxon>Lophotrochozoa</taxon>
        <taxon>Mollusca</taxon>
        <taxon>Bivalvia</taxon>
        <taxon>Autobranchia</taxon>
        <taxon>Heteroconchia</taxon>
        <taxon>Euheterodonta</taxon>
        <taxon>Imparidentia</taxon>
        <taxon>Neoheterodontei</taxon>
        <taxon>Myida</taxon>
        <taxon>Myoidea</taxon>
        <taxon>Myidae</taxon>
        <taxon>Mya</taxon>
    </lineage>
</organism>
<evidence type="ECO:0000259" key="2">
    <source>
        <dbReference type="Pfam" id="PF20408"/>
    </source>
</evidence>
<evidence type="ECO:0000256" key="1">
    <source>
        <dbReference type="SAM" id="MobiDB-lite"/>
    </source>
</evidence>
<dbReference type="Pfam" id="PF20408">
    <property type="entry name" value="Abhydrolase_11"/>
    <property type="match status" value="1"/>
</dbReference>
<sequence>MELPQLSSLASLLAEHGFTVVRFTCKGLNLGYRIKVYSTVLEHCKDEFGEVARWLIGGRSMGARAALGVANSIRGTPLADSVIGAICISYPLHTKDNYSDLRDGPLFELETPVCFISGSCDEMCDKSMLESVLKKMKGSVLIKWIDGADHGLKISRGRNSASSSGTSDHSLNNLI</sequence>
<dbReference type="InterPro" id="IPR046879">
    <property type="entry name" value="KANL3/Tex30_Abhydrolase"/>
</dbReference>
<gene>
    <name evidence="3" type="ORF">MAR_036302</name>
</gene>
<evidence type="ECO:0000313" key="3">
    <source>
        <dbReference type="EMBL" id="WAR11226.1"/>
    </source>
</evidence>
<name>A0ABY7ER71_MYAAR</name>
<accession>A0ABY7ER71</accession>
<feature type="domain" description="KANL3/Tex30 alpha/beta hydrolase-like" evidence="2">
    <location>
        <begin position="42"/>
        <end position="157"/>
    </location>
</feature>
<evidence type="ECO:0000313" key="4">
    <source>
        <dbReference type="Proteomes" id="UP001164746"/>
    </source>
</evidence>
<keyword evidence="4" id="KW-1185">Reference proteome</keyword>
<dbReference type="InterPro" id="IPR026555">
    <property type="entry name" value="NSL3/Tex30"/>
</dbReference>
<proteinExistence type="predicted"/>
<dbReference type="SUPFAM" id="SSF53474">
    <property type="entry name" value="alpha/beta-Hydrolases"/>
    <property type="match status" value="1"/>
</dbReference>
<dbReference type="PANTHER" id="PTHR13136">
    <property type="entry name" value="TESTIS DEVELOPMENT PROTEIN PRTD"/>
    <property type="match status" value="1"/>
</dbReference>
<dbReference type="InterPro" id="IPR029058">
    <property type="entry name" value="AB_hydrolase_fold"/>
</dbReference>
<feature type="compositionally biased region" description="Polar residues" evidence="1">
    <location>
        <begin position="157"/>
        <end position="175"/>
    </location>
</feature>
<dbReference type="EMBL" id="CP111018">
    <property type="protein sequence ID" value="WAR11226.1"/>
    <property type="molecule type" value="Genomic_DNA"/>
</dbReference>
<dbReference type="PANTHER" id="PTHR13136:SF11">
    <property type="entry name" value="TESTIS-EXPRESSED PROTEIN 30"/>
    <property type="match status" value="1"/>
</dbReference>
<dbReference type="Proteomes" id="UP001164746">
    <property type="component" value="Chromosome 7"/>
</dbReference>
<feature type="region of interest" description="Disordered" evidence="1">
    <location>
        <begin position="156"/>
        <end position="175"/>
    </location>
</feature>
<dbReference type="Gene3D" id="3.40.50.1820">
    <property type="entry name" value="alpha/beta hydrolase"/>
    <property type="match status" value="1"/>
</dbReference>
<protein>
    <submittedName>
        <fullName evidence="3">TEX30-like protein</fullName>
    </submittedName>
</protein>
<reference evidence="3" key="1">
    <citation type="submission" date="2022-11" db="EMBL/GenBank/DDBJ databases">
        <title>Centuries of genome instability and evolution in soft-shell clam transmissible cancer (bioRxiv).</title>
        <authorList>
            <person name="Hart S.F.M."/>
            <person name="Yonemitsu M.A."/>
            <person name="Giersch R.M."/>
            <person name="Beal B.F."/>
            <person name="Arriagada G."/>
            <person name="Davis B.W."/>
            <person name="Ostrander E.A."/>
            <person name="Goff S.P."/>
            <person name="Metzger M.J."/>
        </authorList>
    </citation>
    <scope>NUCLEOTIDE SEQUENCE</scope>
    <source>
        <strain evidence="3">MELC-2E11</strain>
        <tissue evidence="3">Siphon/mantle</tissue>
    </source>
</reference>